<evidence type="ECO:0000313" key="2">
    <source>
        <dbReference type="EMBL" id="KMQ83599.1"/>
    </source>
</evidence>
<dbReference type="PaxDb" id="67767-A0A0J7JZX3"/>
<name>A0A0J7JZX3_LASNI</name>
<dbReference type="Gene3D" id="3.30.420.10">
    <property type="entry name" value="Ribonuclease H-like superfamily/Ribonuclease H"/>
    <property type="match status" value="1"/>
</dbReference>
<dbReference type="Pfam" id="PF00075">
    <property type="entry name" value="RNase_H"/>
    <property type="match status" value="1"/>
</dbReference>
<proteinExistence type="predicted"/>
<reference evidence="2 3" key="1">
    <citation type="submission" date="2015-04" db="EMBL/GenBank/DDBJ databases">
        <title>Lasius niger genome sequencing.</title>
        <authorList>
            <person name="Konorov E.A."/>
            <person name="Nikitin M.A."/>
            <person name="Kirill M.V."/>
            <person name="Chang P."/>
        </authorList>
    </citation>
    <scope>NUCLEOTIDE SEQUENCE [LARGE SCALE GENOMIC DNA]</scope>
    <source>
        <tissue evidence="2">Whole</tissue>
    </source>
</reference>
<dbReference type="SUPFAM" id="SSF53098">
    <property type="entry name" value="Ribonuclease H-like"/>
    <property type="match status" value="1"/>
</dbReference>
<dbReference type="GO" id="GO:0004523">
    <property type="term" value="F:RNA-DNA hybrid ribonuclease activity"/>
    <property type="evidence" value="ECO:0007669"/>
    <property type="project" value="InterPro"/>
</dbReference>
<dbReference type="OrthoDB" id="8058536at2759"/>
<feature type="domain" description="RNase H type-1" evidence="1">
    <location>
        <begin position="55"/>
        <end position="143"/>
    </location>
</feature>
<dbReference type="InterPro" id="IPR002156">
    <property type="entry name" value="RNaseH_domain"/>
</dbReference>
<dbReference type="GO" id="GO:0003676">
    <property type="term" value="F:nucleic acid binding"/>
    <property type="evidence" value="ECO:0007669"/>
    <property type="project" value="InterPro"/>
</dbReference>
<comment type="caution">
    <text evidence="2">The sequence shown here is derived from an EMBL/GenBank/DDBJ whole genome shotgun (WGS) entry which is preliminary data.</text>
</comment>
<dbReference type="AlphaFoldDB" id="A0A0J7JZX3"/>
<dbReference type="InterPro" id="IPR012337">
    <property type="entry name" value="RNaseH-like_sf"/>
</dbReference>
<dbReference type="EMBL" id="LBMM01019185">
    <property type="protein sequence ID" value="KMQ83599.1"/>
    <property type="molecule type" value="Genomic_DNA"/>
</dbReference>
<organism evidence="2 3">
    <name type="scientific">Lasius niger</name>
    <name type="common">Black garden ant</name>
    <dbReference type="NCBI Taxonomy" id="67767"/>
    <lineage>
        <taxon>Eukaryota</taxon>
        <taxon>Metazoa</taxon>
        <taxon>Ecdysozoa</taxon>
        <taxon>Arthropoda</taxon>
        <taxon>Hexapoda</taxon>
        <taxon>Insecta</taxon>
        <taxon>Pterygota</taxon>
        <taxon>Neoptera</taxon>
        <taxon>Endopterygota</taxon>
        <taxon>Hymenoptera</taxon>
        <taxon>Apocrita</taxon>
        <taxon>Aculeata</taxon>
        <taxon>Formicoidea</taxon>
        <taxon>Formicidae</taxon>
        <taxon>Formicinae</taxon>
        <taxon>Lasius</taxon>
        <taxon>Lasius</taxon>
    </lineage>
</organism>
<sequence>MYKDLTENITVDLDIGGEISGNRKHQEKRTLEQLRYTNKDIQIIDKISQKHRLSKNVVIYTDGSRPKGFCSTEAGIVFDESEEAFMVNLPRGSSTFTVEAFAIKGALEKLEQVRYTQYAGRRDVIIMSDCQSVLKAIKNNRMDLYKNKYVLEIRR</sequence>
<gene>
    <name evidence="2" type="ORF">RF55_19576</name>
</gene>
<dbReference type="InterPro" id="IPR036397">
    <property type="entry name" value="RNaseH_sf"/>
</dbReference>
<protein>
    <recommendedName>
        <fullName evidence="1">RNase H type-1 domain-containing protein</fullName>
    </recommendedName>
</protein>
<accession>A0A0J7JZX3</accession>
<evidence type="ECO:0000313" key="3">
    <source>
        <dbReference type="Proteomes" id="UP000036403"/>
    </source>
</evidence>
<evidence type="ECO:0000259" key="1">
    <source>
        <dbReference type="Pfam" id="PF00075"/>
    </source>
</evidence>
<dbReference type="Proteomes" id="UP000036403">
    <property type="component" value="Unassembled WGS sequence"/>
</dbReference>
<keyword evidence="3" id="KW-1185">Reference proteome</keyword>